<comment type="caution">
    <text evidence="4">The sequence shown here is derived from an EMBL/GenBank/DDBJ whole genome shotgun (WGS) entry which is preliminary data.</text>
</comment>
<dbReference type="InterPro" id="IPR024467">
    <property type="entry name" value="Xre/MbcA/ParS-like_toxin-bd"/>
</dbReference>
<feature type="region of interest" description="Disordered" evidence="1">
    <location>
        <begin position="1"/>
        <end position="40"/>
    </location>
</feature>
<feature type="compositionally biased region" description="Basic and acidic residues" evidence="1">
    <location>
        <begin position="9"/>
        <end position="19"/>
    </location>
</feature>
<dbReference type="RefSeq" id="WP_241273052.1">
    <property type="nucleotide sequence ID" value="NZ_JAKZGS010000001.1"/>
</dbReference>
<dbReference type="EMBL" id="JAKZGS010000001">
    <property type="protein sequence ID" value="MCH7396531.1"/>
    <property type="molecule type" value="Genomic_DNA"/>
</dbReference>
<dbReference type="InterPro" id="IPR046847">
    <property type="entry name" value="Xre-like_HTH"/>
</dbReference>
<dbReference type="Proteomes" id="UP001165488">
    <property type="component" value="Unassembled WGS sequence"/>
</dbReference>
<evidence type="ECO:0000259" key="2">
    <source>
        <dbReference type="Pfam" id="PF09722"/>
    </source>
</evidence>
<dbReference type="Pfam" id="PF20432">
    <property type="entry name" value="Xre-like-HTH"/>
    <property type="match status" value="1"/>
</dbReference>
<keyword evidence="5" id="KW-1185">Reference proteome</keyword>
<dbReference type="Pfam" id="PF09722">
    <property type="entry name" value="Xre_MbcA_ParS_C"/>
    <property type="match status" value="1"/>
</dbReference>
<proteinExistence type="predicted"/>
<dbReference type="NCBIfam" id="TIGR02293">
    <property type="entry name" value="TAS_TIGR02293"/>
    <property type="match status" value="1"/>
</dbReference>
<evidence type="ECO:0000259" key="3">
    <source>
        <dbReference type="Pfam" id="PF20432"/>
    </source>
</evidence>
<evidence type="ECO:0000313" key="5">
    <source>
        <dbReference type="Proteomes" id="UP001165488"/>
    </source>
</evidence>
<name>A0ABS9UIT6_9BACT</name>
<reference evidence="4" key="1">
    <citation type="submission" date="2022-03" db="EMBL/GenBank/DDBJ databases">
        <title>De novo assembled genomes of Belliella spp. (Cyclobacteriaceae) strains.</title>
        <authorList>
            <person name="Szabo A."/>
            <person name="Korponai K."/>
            <person name="Felfoldi T."/>
        </authorList>
    </citation>
    <scope>NUCLEOTIDE SEQUENCE</scope>
    <source>
        <strain evidence="4">DSM 107340</strain>
    </source>
</reference>
<evidence type="ECO:0000313" key="4">
    <source>
        <dbReference type="EMBL" id="MCH7396531.1"/>
    </source>
</evidence>
<gene>
    <name evidence="4" type="ORF">MM236_00965</name>
</gene>
<organism evidence="4 5">
    <name type="scientific">Belliella calami</name>
    <dbReference type="NCBI Taxonomy" id="2923436"/>
    <lineage>
        <taxon>Bacteria</taxon>
        <taxon>Pseudomonadati</taxon>
        <taxon>Bacteroidota</taxon>
        <taxon>Cytophagia</taxon>
        <taxon>Cytophagales</taxon>
        <taxon>Cyclobacteriaceae</taxon>
        <taxon>Belliella</taxon>
    </lineage>
</organism>
<accession>A0ABS9UIT6</accession>
<evidence type="ECO:0000256" key="1">
    <source>
        <dbReference type="SAM" id="MobiDB-lite"/>
    </source>
</evidence>
<feature type="domain" description="Antitoxin Xre-like helix-turn-helix" evidence="3">
    <location>
        <begin position="64"/>
        <end position="124"/>
    </location>
</feature>
<protein>
    <submittedName>
        <fullName evidence="4">DUF2384 domain-containing protein</fullName>
    </submittedName>
</protein>
<dbReference type="InterPro" id="IPR011979">
    <property type="entry name" value="Antitox_Xre"/>
</dbReference>
<feature type="domain" description="Antitoxin Xre/MbcA/ParS-like toxin-binding" evidence="2">
    <location>
        <begin position="133"/>
        <end position="181"/>
    </location>
</feature>
<sequence>MTEKQNIFDPKKGIQEAKKSRSVAKKHTSRKTRGTSSKSKSIDRYNSWKLDLPKGEVIWGNNMERVDLIRKGLPFESVEAISSKANISIKQVLNVMDMAQTTYNKKKKDQDKLSGRDSELILVLAELLDFGLEVFNNEKDKFHSWLKRPNTSLGGASPESLFDSLTGIQEVKNSLNRIEYGNFA</sequence>
<feature type="compositionally biased region" description="Basic residues" evidence="1">
    <location>
        <begin position="20"/>
        <end position="33"/>
    </location>
</feature>